<gene>
    <name evidence="16" type="ORF">CC1G_10321</name>
</gene>
<dbReference type="Gene3D" id="1.10.630.10">
    <property type="entry name" value="Cytochrome P450"/>
    <property type="match status" value="1"/>
</dbReference>
<keyword evidence="17" id="KW-1185">Reference proteome</keyword>
<dbReference type="AlphaFoldDB" id="A8P0I7"/>
<keyword evidence="8" id="KW-1133">Transmembrane helix</keyword>
<comment type="pathway">
    <text evidence="3">Secondary metabolite biosynthesis.</text>
</comment>
<dbReference type="PRINTS" id="PR00385">
    <property type="entry name" value="P450"/>
</dbReference>
<sequence length="216" mass="24326">MPNSRRNLWENSPQGNPTFCLAMLQNPDIQRKAQKVIDETMNLSEGLPDFTHYGKMPYIEALVQEVFRWRPVAPIAVPHRVIQDDVYEGYHIPAGATVIPNSWALAHDPAHYGWNPSKFDPTRFLNESQTAINPSMPMGYEAFGYGRRICPGLHIAVETVWLAIVSILAVFNIEPVEGTDVSELDRYTSGLILHPLPFKCKFVPRSEVAVQAVREG</sequence>
<keyword evidence="11 15" id="KW-0503">Monooxygenase</keyword>
<dbReference type="eggNOG" id="KOG0156">
    <property type="taxonomic scope" value="Eukaryota"/>
</dbReference>
<dbReference type="OMA" id="HAVIHEC"/>
<dbReference type="GO" id="GO:0016705">
    <property type="term" value="F:oxidoreductase activity, acting on paired donors, with incorporation or reduction of molecular oxygen"/>
    <property type="evidence" value="ECO:0007669"/>
    <property type="project" value="InterPro"/>
</dbReference>
<evidence type="ECO:0000256" key="15">
    <source>
        <dbReference type="RuleBase" id="RU000461"/>
    </source>
</evidence>
<dbReference type="VEuPathDB" id="FungiDB:CC1G_10321"/>
<organism evidence="16 17">
    <name type="scientific">Coprinopsis cinerea (strain Okayama-7 / 130 / ATCC MYA-4618 / FGSC 9003)</name>
    <name type="common">Inky cap fungus</name>
    <name type="synonym">Hormographiella aspergillata</name>
    <dbReference type="NCBI Taxonomy" id="240176"/>
    <lineage>
        <taxon>Eukaryota</taxon>
        <taxon>Fungi</taxon>
        <taxon>Dikarya</taxon>
        <taxon>Basidiomycota</taxon>
        <taxon>Agaricomycotina</taxon>
        <taxon>Agaricomycetes</taxon>
        <taxon>Agaricomycetidae</taxon>
        <taxon>Agaricales</taxon>
        <taxon>Agaricineae</taxon>
        <taxon>Psathyrellaceae</taxon>
        <taxon>Coprinopsis</taxon>
    </lineage>
</organism>
<dbReference type="InterPro" id="IPR017972">
    <property type="entry name" value="Cyt_P450_CS"/>
</dbReference>
<dbReference type="PANTHER" id="PTHR46300">
    <property type="entry name" value="P450, PUTATIVE (EUROFUNG)-RELATED-RELATED"/>
    <property type="match status" value="1"/>
</dbReference>
<evidence type="ECO:0000256" key="12">
    <source>
        <dbReference type="ARBA" id="ARBA00023136"/>
    </source>
</evidence>
<evidence type="ECO:0000256" key="3">
    <source>
        <dbReference type="ARBA" id="ARBA00005179"/>
    </source>
</evidence>
<dbReference type="PROSITE" id="PS00086">
    <property type="entry name" value="CYTOCHROME_P450"/>
    <property type="match status" value="1"/>
</dbReference>
<evidence type="ECO:0000256" key="6">
    <source>
        <dbReference type="ARBA" id="ARBA00022692"/>
    </source>
</evidence>
<dbReference type="InterPro" id="IPR036396">
    <property type="entry name" value="Cyt_P450_sf"/>
</dbReference>
<accession>A8P0I7</accession>
<evidence type="ECO:0000256" key="8">
    <source>
        <dbReference type="ARBA" id="ARBA00022989"/>
    </source>
</evidence>
<evidence type="ECO:0000313" key="17">
    <source>
        <dbReference type="Proteomes" id="UP000001861"/>
    </source>
</evidence>
<keyword evidence="7 14" id="KW-0479">Metal-binding</keyword>
<reference evidence="16 17" key="1">
    <citation type="journal article" date="2010" name="Proc. Natl. Acad. Sci. U.S.A.">
        <title>Insights into evolution of multicellular fungi from the assembled chromosomes of the mushroom Coprinopsis cinerea (Coprinus cinereus).</title>
        <authorList>
            <person name="Stajich J.E."/>
            <person name="Wilke S.K."/>
            <person name="Ahren D."/>
            <person name="Au C.H."/>
            <person name="Birren B.W."/>
            <person name="Borodovsky M."/>
            <person name="Burns C."/>
            <person name="Canback B."/>
            <person name="Casselton L.A."/>
            <person name="Cheng C.K."/>
            <person name="Deng J."/>
            <person name="Dietrich F.S."/>
            <person name="Fargo D.C."/>
            <person name="Farman M.L."/>
            <person name="Gathman A.C."/>
            <person name="Goldberg J."/>
            <person name="Guigo R."/>
            <person name="Hoegger P.J."/>
            <person name="Hooker J.B."/>
            <person name="Huggins A."/>
            <person name="James T.Y."/>
            <person name="Kamada T."/>
            <person name="Kilaru S."/>
            <person name="Kodira C."/>
            <person name="Kues U."/>
            <person name="Kupfer D."/>
            <person name="Kwan H.S."/>
            <person name="Lomsadze A."/>
            <person name="Li W."/>
            <person name="Lilly W.W."/>
            <person name="Ma L.J."/>
            <person name="Mackey A.J."/>
            <person name="Manning G."/>
            <person name="Martin F."/>
            <person name="Muraguchi H."/>
            <person name="Natvig D.O."/>
            <person name="Palmerini H."/>
            <person name="Ramesh M.A."/>
            <person name="Rehmeyer C.J."/>
            <person name="Roe B.A."/>
            <person name="Shenoy N."/>
            <person name="Stanke M."/>
            <person name="Ter-Hovhannisyan V."/>
            <person name="Tunlid A."/>
            <person name="Velagapudi R."/>
            <person name="Vision T.J."/>
            <person name="Zeng Q."/>
            <person name="Zolan M.E."/>
            <person name="Pukkila P.J."/>
        </authorList>
    </citation>
    <scope>NUCLEOTIDE SEQUENCE [LARGE SCALE GENOMIC DNA]</scope>
    <source>
        <strain evidence="17">Okayama-7 / 130 / ATCC MYA-4618 / FGSC 9003</strain>
    </source>
</reference>
<comment type="similarity">
    <text evidence="4 15">Belongs to the cytochrome P450 family.</text>
</comment>
<comment type="cofactor">
    <cofactor evidence="1 14">
        <name>heme</name>
        <dbReference type="ChEBI" id="CHEBI:30413"/>
    </cofactor>
</comment>
<dbReference type="InParanoid" id="A8P0I7"/>
<dbReference type="PANTHER" id="PTHR46300:SF2">
    <property type="entry name" value="CYTOCHROME P450 MONOOXYGENASE ALNH-RELATED"/>
    <property type="match status" value="1"/>
</dbReference>
<evidence type="ECO:0000256" key="7">
    <source>
        <dbReference type="ARBA" id="ARBA00022723"/>
    </source>
</evidence>
<comment type="caution">
    <text evidence="16">The sequence shown here is derived from an EMBL/GenBank/DDBJ whole genome shotgun (WGS) entry which is preliminary data.</text>
</comment>
<dbReference type="SUPFAM" id="SSF48264">
    <property type="entry name" value="Cytochrome P450"/>
    <property type="match status" value="1"/>
</dbReference>
<dbReference type="STRING" id="240176.A8P0I7"/>
<dbReference type="RefSeq" id="XP_001837900.2">
    <property type="nucleotide sequence ID" value="XM_001837848.2"/>
</dbReference>
<dbReference type="Proteomes" id="UP000001861">
    <property type="component" value="Unassembled WGS sequence"/>
</dbReference>
<evidence type="ECO:0000256" key="11">
    <source>
        <dbReference type="ARBA" id="ARBA00023033"/>
    </source>
</evidence>
<dbReference type="GO" id="GO:0020037">
    <property type="term" value="F:heme binding"/>
    <property type="evidence" value="ECO:0007669"/>
    <property type="project" value="InterPro"/>
</dbReference>
<evidence type="ECO:0000256" key="5">
    <source>
        <dbReference type="ARBA" id="ARBA00022617"/>
    </source>
</evidence>
<dbReference type="GO" id="GO:0005506">
    <property type="term" value="F:iron ion binding"/>
    <property type="evidence" value="ECO:0007669"/>
    <property type="project" value="InterPro"/>
</dbReference>
<dbReference type="InterPro" id="IPR050364">
    <property type="entry name" value="Cytochrome_P450_fung"/>
</dbReference>
<dbReference type="GO" id="GO:0004497">
    <property type="term" value="F:monooxygenase activity"/>
    <property type="evidence" value="ECO:0007669"/>
    <property type="project" value="UniProtKB-KW"/>
</dbReference>
<name>A8P0I7_COPC7</name>
<evidence type="ECO:0000256" key="13">
    <source>
        <dbReference type="ARBA" id="ARBA00023180"/>
    </source>
</evidence>
<dbReference type="EMBL" id="AACS02000006">
    <property type="protein sequence ID" value="EAU83916.2"/>
    <property type="molecule type" value="Genomic_DNA"/>
</dbReference>
<keyword evidence="12" id="KW-0472">Membrane</keyword>
<dbReference type="HOGENOM" id="CLU_001570_20_0_1"/>
<dbReference type="KEGG" id="cci:CC1G_10321"/>
<keyword evidence="9 15" id="KW-0560">Oxidoreductase</keyword>
<keyword evidence="10 14" id="KW-0408">Iron</keyword>
<evidence type="ECO:0000313" key="16">
    <source>
        <dbReference type="EMBL" id="EAU83916.2"/>
    </source>
</evidence>
<dbReference type="PRINTS" id="PR00463">
    <property type="entry name" value="EP450I"/>
</dbReference>
<dbReference type="GeneID" id="6014463"/>
<dbReference type="InterPro" id="IPR001128">
    <property type="entry name" value="Cyt_P450"/>
</dbReference>
<evidence type="ECO:0000256" key="14">
    <source>
        <dbReference type="PIRSR" id="PIRSR602401-1"/>
    </source>
</evidence>
<evidence type="ECO:0000256" key="9">
    <source>
        <dbReference type="ARBA" id="ARBA00023002"/>
    </source>
</evidence>
<comment type="subcellular location">
    <subcellularLocation>
        <location evidence="2">Membrane</location>
        <topology evidence="2">Single-pass membrane protein</topology>
    </subcellularLocation>
</comment>
<evidence type="ECO:0000256" key="2">
    <source>
        <dbReference type="ARBA" id="ARBA00004167"/>
    </source>
</evidence>
<keyword evidence="6" id="KW-0812">Transmembrane</keyword>
<keyword evidence="5 14" id="KW-0349">Heme</keyword>
<evidence type="ECO:0000256" key="10">
    <source>
        <dbReference type="ARBA" id="ARBA00023004"/>
    </source>
</evidence>
<keyword evidence="13" id="KW-0325">Glycoprotein</keyword>
<dbReference type="Pfam" id="PF00067">
    <property type="entry name" value="p450"/>
    <property type="match status" value="1"/>
</dbReference>
<dbReference type="InterPro" id="IPR002401">
    <property type="entry name" value="Cyt_P450_E_grp-I"/>
</dbReference>
<dbReference type="OrthoDB" id="3934656at2759"/>
<evidence type="ECO:0000256" key="4">
    <source>
        <dbReference type="ARBA" id="ARBA00010617"/>
    </source>
</evidence>
<dbReference type="GO" id="GO:0016020">
    <property type="term" value="C:membrane"/>
    <property type="evidence" value="ECO:0007669"/>
    <property type="project" value="UniProtKB-SubCell"/>
</dbReference>
<evidence type="ECO:0000256" key="1">
    <source>
        <dbReference type="ARBA" id="ARBA00001971"/>
    </source>
</evidence>
<proteinExistence type="inferred from homology"/>
<protein>
    <submittedName>
        <fullName evidence="16">Cytochrome P450</fullName>
    </submittedName>
</protein>
<feature type="binding site" description="axial binding residue" evidence="14">
    <location>
        <position position="150"/>
    </location>
    <ligand>
        <name>heme</name>
        <dbReference type="ChEBI" id="CHEBI:30413"/>
    </ligand>
    <ligandPart>
        <name>Fe</name>
        <dbReference type="ChEBI" id="CHEBI:18248"/>
    </ligandPart>
</feature>